<evidence type="ECO:0000256" key="1">
    <source>
        <dbReference type="ARBA" id="ARBA00022448"/>
    </source>
</evidence>
<dbReference type="PANTHER" id="PTHR42781">
    <property type="entry name" value="SPERMIDINE/PUTRESCINE IMPORT ATP-BINDING PROTEIN POTA"/>
    <property type="match status" value="1"/>
</dbReference>
<dbReference type="EMBL" id="VSSQ01028071">
    <property type="protein sequence ID" value="MPM77628.1"/>
    <property type="molecule type" value="Genomic_DNA"/>
</dbReference>
<dbReference type="InterPro" id="IPR003593">
    <property type="entry name" value="AAA+_ATPase"/>
</dbReference>
<dbReference type="SMART" id="SM00382">
    <property type="entry name" value="AAA"/>
    <property type="match status" value="1"/>
</dbReference>
<dbReference type="Pfam" id="PF00005">
    <property type="entry name" value="ABC_tran"/>
    <property type="match status" value="1"/>
</dbReference>
<organism evidence="5">
    <name type="scientific">bioreactor metagenome</name>
    <dbReference type="NCBI Taxonomy" id="1076179"/>
    <lineage>
        <taxon>unclassified sequences</taxon>
        <taxon>metagenomes</taxon>
        <taxon>ecological metagenomes</taxon>
    </lineage>
</organism>
<evidence type="ECO:0000256" key="3">
    <source>
        <dbReference type="ARBA" id="ARBA00022840"/>
    </source>
</evidence>
<accession>A0A645CL50</accession>
<dbReference type="InterPro" id="IPR017871">
    <property type="entry name" value="ABC_transporter-like_CS"/>
</dbReference>
<dbReference type="Gene3D" id="3.40.50.300">
    <property type="entry name" value="P-loop containing nucleotide triphosphate hydrolases"/>
    <property type="match status" value="1"/>
</dbReference>
<dbReference type="GO" id="GO:0005524">
    <property type="term" value="F:ATP binding"/>
    <property type="evidence" value="ECO:0007669"/>
    <property type="project" value="UniProtKB-KW"/>
</dbReference>
<evidence type="ECO:0000259" key="4">
    <source>
        <dbReference type="PROSITE" id="PS50893"/>
    </source>
</evidence>
<name>A0A645CL50_9ZZZZ</name>
<dbReference type="InterPro" id="IPR003439">
    <property type="entry name" value="ABC_transporter-like_ATP-bd"/>
</dbReference>
<comment type="caution">
    <text evidence="5">The sequence shown here is derived from an EMBL/GenBank/DDBJ whole genome shotgun (WGS) entry which is preliminary data.</text>
</comment>
<keyword evidence="5" id="KW-0378">Hydrolase</keyword>
<keyword evidence="2" id="KW-0547">Nucleotide-binding</keyword>
<keyword evidence="1" id="KW-0813">Transport</keyword>
<reference evidence="5" key="1">
    <citation type="submission" date="2019-08" db="EMBL/GenBank/DDBJ databases">
        <authorList>
            <person name="Kucharzyk K."/>
            <person name="Murdoch R.W."/>
            <person name="Higgins S."/>
            <person name="Loffler F."/>
        </authorList>
    </citation>
    <scope>NUCLEOTIDE SEQUENCE</scope>
</reference>
<dbReference type="InterPro" id="IPR027417">
    <property type="entry name" value="P-loop_NTPase"/>
</dbReference>
<evidence type="ECO:0000256" key="2">
    <source>
        <dbReference type="ARBA" id="ARBA00022741"/>
    </source>
</evidence>
<dbReference type="PROSITE" id="PS00211">
    <property type="entry name" value="ABC_TRANSPORTER_1"/>
    <property type="match status" value="1"/>
</dbReference>
<dbReference type="PROSITE" id="PS50893">
    <property type="entry name" value="ABC_TRANSPORTER_2"/>
    <property type="match status" value="1"/>
</dbReference>
<sequence length="188" mass="20107">MHDVISVKNVSKSFGGHAVLRGFSAEIPLCGITVLRGSSGAGKTTLFRVLLGLEKPDAGEIAGMSGRKPAVVFQEDRLMPWATALENAALGSDEARATAALEKLGLDESLCLLPRELSGGMKRRVAIARALAYQGDILFLDEPFTGLDEENKRIAANAMLAAQIPILVITHDDAEVELFGKYCEIVID</sequence>
<dbReference type="EC" id="3.6.3.-" evidence="5"/>
<feature type="domain" description="ABC transporter" evidence="4">
    <location>
        <begin position="5"/>
        <end position="187"/>
    </location>
</feature>
<keyword evidence="3 5" id="KW-0067">ATP-binding</keyword>
<proteinExistence type="predicted"/>
<dbReference type="AlphaFoldDB" id="A0A645CL50"/>
<protein>
    <submittedName>
        <fullName evidence="5">Aliphatic sulfonates import ATP-binding protein SsuB</fullName>
        <ecNumber evidence="5">3.6.3.-</ecNumber>
    </submittedName>
</protein>
<dbReference type="InterPro" id="IPR050093">
    <property type="entry name" value="ABC_SmlMolc_Importer"/>
</dbReference>
<evidence type="ECO:0000313" key="5">
    <source>
        <dbReference type="EMBL" id="MPM77628.1"/>
    </source>
</evidence>
<dbReference type="GO" id="GO:0016887">
    <property type="term" value="F:ATP hydrolysis activity"/>
    <property type="evidence" value="ECO:0007669"/>
    <property type="project" value="InterPro"/>
</dbReference>
<dbReference type="PANTHER" id="PTHR42781:SF4">
    <property type="entry name" value="SPERMIDINE_PUTRESCINE IMPORT ATP-BINDING PROTEIN POTA"/>
    <property type="match status" value="1"/>
</dbReference>
<gene>
    <name evidence="5" type="primary">ssuB_31</name>
    <name evidence="5" type="ORF">SDC9_124635</name>
</gene>
<dbReference type="SUPFAM" id="SSF52540">
    <property type="entry name" value="P-loop containing nucleoside triphosphate hydrolases"/>
    <property type="match status" value="1"/>
</dbReference>